<gene>
    <name evidence="1" type="ORF">DVS28_a4297</name>
</gene>
<dbReference type="EMBL" id="CP031165">
    <property type="protein sequence ID" value="AXV08963.1"/>
    <property type="molecule type" value="Genomic_DNA"/>
</dbReference>
<dbReference type="RefSeq" id="WP_114593227.1">
    <property type="nucleotide sequence ID" value="NZ_CP031165.1"/>
</dbReference>
<dbReference type="SUPFAM" id="SSF48452">
    <property type="entry name" value="TPR-like"/>
    <property type="match status" value="1"/>
</dbReference>
<dbReference type="Proteomes" id="UP000264006">
    <property type="component" value="Chromosome"/>
</dbReference>
<keyword evidence="2" id="KW-1185">Reference proteome</keyword>
<evidence type="ECO:0008006" key="3">
    <source>
        <dbReference type="Google" id="ProtNLM"/>
    </source>
</evidence>
<reference evidence="1 2" key="1">
    <citation type="submission" date="2018-09" db="EMBL/GenBank/DDBJ databases">
        <title>Complete genome sequence of Euzebya sp. DY32-46 isolated from seawater of Pacific Ocean.</title>
        <authorList>
            <person name="Xu L."/>
            <person name="Wu Y.-H."/>
            <person name="Xu X.-W."/>
        </authorList>
    </citation>
    <scope>NUCLEOTIDE SEQUENCE [LARGE SCALE GENOMIC DNA]</scope>
    <source>
        <strain evidence="1 2">DY32-46</strain>
    </source>
</reference>
<protein>
    <recommendedName>
        <fullName evidence="3">MalT-like TPR region domain-containing protein</fullName>
    </recommendedName>
</protein>
<evidence type="ECO:0000313" key="1">
    <source>
        <dbReference type="EMBL" id="AXV08963.1"/>
    </source>
</evidence>
<evidence type="ECO:0000313" key="2">
    <source>
        <dbReference type="Proteomes" id="UP000264006"/>
    </source>
</evidence>
<proteinExistence type="predicted"/>
<dbReference type="InterPro" id="IPR011990">
    <property type="entry name" value="TPR-like_helical_dom_sf"/>
</dbReference>
<sequence>MALRGAGEHDEAERVFADAVETARTRRQVEWLRYALFPWIRILLEEGRLVQAELCARELVESVEQATAPTTLLAARALLARVLLAAGNLDEAVGHAELAFRAIETRSDGRLALVAALDTAVECATVLRAGGREEDAETVWVMGATTLNQLATSIPDPTIRAGLLALPASRVLTGAG</sequence>
<accession>A0A346Y3B6</accession>
<dbReference type="Gene3D" id="1.25.40.10">
    <property type="entry name" value="Tetratricopeptide repeat domain"/>
    <property type="match status" value="1"/>
</dbReference>
<organism evidence="1 2">
    <name type="scientific">Euzebya pacifica</name>
    <dbReference type="NCBI Taxonomy" id="1608957"/>
    <lineage>
        <taxon>Bacteria</taxon>
        <taxon>Bacillati</taxon>
        <taxon>Actinomycetota</taxon>
        <taxon>Nitriliruptoria</taxon>
        <taxon>Euzebyales</taxon>
    </lineage>
</organism>
<dbReference type="KEGG" id="euz:DVS28_a4297"/>
<dbReference type="AlphaFoldDB" id="A0A346Y3B6"/>
<name>A0A346Y3B6_9ACTN</name>